<dbReference type="InterPro" id="IPR021858">
    <property type="entry name" value="Fun_TF"/>
</dbReference>
<reference evidence="3 4" key="1">
    <citation type="submission" date="2016-03" db="EMBL/GenBank/DDBJ databases">
        <authorList>
            <person name="Ploux O."/>
        </authorList>
    </citation>
    <scope>NUCLEOTIDE SEQUENCE [LARGE SCALE GENOMIC DNA]</scope>
    <source>
        <strain evidence="3 4">UAMH 11012</strain>
    </source>
</reference>
<dbReference type="STRING" id="576137.A0A1L7XE17"/>
<protein>
    <submittedName>
        <fullName evidence="3">Uncharacterized protein</fullName>
    </submittedName>
</protein>
<dbReference type="OrthoDB" id="1919336at2759"/>
<comment type="subcellular location">
    <subcellularLocation>
        <location evidence="1">Nucleus</location>
    </subcellularLocation>
</comment>
<evidence type="ECO:0000313" key="4">
    <source>
        <dbReference type="Proteomes" id="UP000184330"/>
    </source>
</evidence>
<accession>A0A1L7XE17</accession>
<evidence type="ECO:0000256" key="1">
    <source>
        <dbReference type="ARBA" id="ARBA00004123"/>
    </source>
</evidence>
<name>A0A1L7XE17_9HELO</name>
<dbReference type="PANTHER" id="PTHR37534:SF46">
    <property type="entry name" value="ZN(II)2CYS6 TRANSCRIPTION FACTOR (EUROFUNG)"/>
    <property type="match status" value="1"/>
</dbReference>
<dbReference type="Pfam" id="PF11951">
    <property type="entry name" value="Fungal_trans_2"/>
    <property type="match status" value="1"/>
</dbReference>
<keyword evidence="4" id="KW-1185">Reference proteome</keyword>
<evidence type="ECO:0000313" key="3">
    <source>
        <dbReference type="EMBL" id="CZR63217.1"/>
    </source>
</evidence>
<gene>
    <name evidence="3" type="ORF">PAC_13114</name>
</gene>
<organism evidence="3 4">
    <name type="scientific">Phialocephala subalpina</name>
    <dbReference type="NCBI Taxonomy" id="576137"/>
    <lineage>
        <taxon>Eukaryota</taxon>
        <taxon>Fungi</taxon>
        <taxon>Dikarya</taxon>
        <taxon>Ascomycota</taxon>
        <taxon>Pezizomycotina</taxon>
        <taxon>Leotiomycetes</taxon>
        <taxon>Helotiales</taxon>
        <taxon>Mollisiaceae</taxon>
        <taxon>Phialocephala</taxon>
        <taxon>Phialocephala fortinii species complex</taxon>
    </lineage>
</organism>
<dbReference type="AlphaFoldDB" id="A0A1L7XE17"/>
<evidence type="ECO:0000256" key="2">
    <source>
        <dbReference type="ARBA" id="ARBA00023242"/>
    </source>
</evidence>
<dbReference type="EMBL" id="FJOG01000023">
    <property type="protein sequence ID" value="CZR63217.1"/>
    <property type="molecule type" value="Genomic_DNA"/>
</dbReference>
<dbReference type="PANTHER" id="PTHR37534">
    <property type="entry name" value="TRANSCRIPTIONAL ACTIVATOR PROTEIN UGA3"/>
    <property type="match status" value="1"/>
</dbReference>
<keyword evidence="2" id="KW-0539">Nucleus</keyword>
<dbReference type="GO" id="GO:0005634">
    <property type="term" value="C:nucleus"/>
    <property type="evidence" value="ECO:0007669"/>
    <property type="project" value="UniProtKB-SubCell"/>
</dbReference>
<sequence>MKELASGRTVSSHIGSKFERCEISPGARKLIETFEKPGRKKTWSPHRVPSLPFDSLQSPFFLPLLERRVTSGTSSTLLQHYIHFTALRISGRLVPYNPYLTEILPVALADDGVLHTILALSGAHLTYRSSAFDYHSRSHYAVAVRSVKHQLKRSEELDAKELMGLLTAVLFLCLFETATHKASHFYHLRASRHLLLHLRSKATSPHLLDFLVEQYAFLVITSTVCLDFDSTSPSLSVDRQLPLDPLLLDLDKLNRGSRIYGFMFGGAHQLFEMLYDTEQLLSYYETKIESWQFQAEQQDLLKADPSNENHYVYHYQTAGQICQSALPIFLFCAFHGPSAPSKSLLDKINPCLESFIRHMQSPPIDSPSREVIRGFFEEIKLEMWSCRTPLELLEFVWEDGQKDEKCFGLYGLELVMKRRRFNICIG</sequence>
<dbReference type="Proteomes" id="UP000184330">
    <property type="component" value="Unassembled WGS sequence"/>
</dbReference>
<proteinExistence type="predicted"/>